<proteinExistence type="inferred from homology"/>
<reference evidence="7" key="3">
    <citation type="submission" date="2025-09" db="UniProtKB">
        <authorList>
            <consortium name="Ensembl"/>
        </authorList>
    </citation>
    <scope>IDENTIFICATION</scope>
</reference>
<evidence type="ECO:0000313" key="8">
    <source>
        <dbReference type="Proteomes" id="UP000002280"/>
    </source>
</evidence>
<organism evidence="7 8">
    <name type="scientific">Monodelphis domestica</name>
    <name type="common">Gray short-tailed opossum</name>
    <dbReference type="NCBI Taxonomy" id="13616"/>
    <lineage>
        <taxon>Eukaryota</taxon>
        <taxon>Metazoa</taxon>
        <taxon>Chordata</taxon>
        <taxon>Craniata</taxon>
        <taxon>Vertebrata</taxon>
        <taxon>Euteleostomi</taxon>
        <taxon>Mammalia</taxon>
        <taxon>Metatheria</taxon>
        <taxon>Didelphimorphia</taxon>
        <taxon>Didelphidae</taxon>
        <taxon>Monodelphis</taxon>
    </lineage>
</organism>
<evidence type="ECO:0000256" key="4">
    <source>
        <dbReference type="ARBA" id="ARBA00035021"/>
    </source>
</evidence>
<accession>A0A5F8HKE7</accession>
<evidence type="ECO:0000313" key="7">
    <source>
        <dbReference type="Ensembl" id="ENSMODP00000060477.1"/>
    </source>
</evidence>
<evidence type="ECO:0000256" key="1">
    <source>
        <dbReference type="ARBA" id="ARBA00009106"/>
    </source>
</evidence>
<dbReference type="GeneTree" id="ENSGT00390000004856"/>
<name>A0A5F8HKE7_MONDO</name>
<dbReference type="Proteomes" id="UP000002280">
    <property type="component" value="Chromosome 7"/>
</dbReference>
<evidence type="ECO:0000256" key="5">
    <source>
        <dbReference type="ARBA" id="ARBA00045746"/>
    </source>
</evidence>
<sequence>QQWSLGRNKINNLILFEKLYKEDPSDKLIMPAVSSKRLKIWGSLAWTTFQELFSKGLIKLVSKHRAQVIYTRNTKDGDTLAAEDA</sequence>
<dbReference type="GO" id="GO:0022627">
    <property type="term" value="C:cytosolic small ribosomal subunit"/>
    <property type="evidence" value="ECO:0000318"/>
    <property type="project" value="GO_Central"/>
</dbReference>
<comment type="function">
    <text evidence="5">Component of the small ribosomal subunit. The ribosome is a large ribonucleoprotein complex responsible for the synthesis of proteins in the cell.</text>
</comment>
<dbReference type="GO" id="GO:0003735">
    <property type="term" value="F:structural constituent of ribosome"/>
    <property type="evidence" value="ECO:0000318"/>
    <property type="project" value="GO_Central"/>
</dbReference>
<dbReference type="Bgee" id="ENSMODG00000036564">
    <property type="expression patterns" value="Expressed in lung and 14 other cell types or tissues"/>
</dbReference>
<evidence type="ECO:0000256" key="3">
    <source>
        <dbReference type="ARBA" id="ARBA00023274"/>
    </source>
</evidence>
<keyword evidence="8" id="KW-1185">Reference proteome</keyword>
<dbReference type="InterPro" id="IPR036388">
    <property type="entry name" value="WH-like_DNA-bd_sf"/>
</dbReference>
<dbReference type="Ensembl" id="ENSMODT00000069884.1">
    <property type="protein sequence ID" value="ENSMODP00000060477.1"/>
    <property type="gene ID" value="ENSMODG00000036564.1"/>
</dbReference>
<dbReference type="Gene3D" id="1.10.10.10">
    <property type="entry name" value="Winged helix-like DNA-binding domain superfamily/Winged helix DNA-binding domain"/>
    <property type="match status" value="1"/>
</dbReference>
<dbReference type="Pfam" id="PF03297">
    <property type="entry name" value="Ribosomal_S25"/>
    <property type="match status" value="1"/>
</dbReference>
<comment type="similarity">
    <text evidence="1 6">Belongs to the eukaryotic ribosomal protein eS25 family.</text>
</comment>
<comment type="subunit">
    <text evidence="4">Component of the small ribosomal subunit.</text>
</comment>
<evidence type="ECO:0000256" key="6">
    <source>
        <dbReference type="RuleBase" id="RU366057"/>
    </source>
</evidence>
<dbReference type="AlphaFoldDB" id="A0A5F8HKE7"/>
<keyword evidence="2 6" id="KW-0689">Ribosomal protein</keyword>
<reference evidence="7 8" key="1">
    <citation type="journal article" date="2007" name="Nature">
        <title>Genome of the marsupial Monodelphis domestica reveals innovation in non-coding sequences.</title>
        <authorList>
            <person name="Mikkelsen T.S."/>
            <person name="Wakefield M.J."/>
            <person name="Aken B."/>
            <person name="Amemiya C.T."/>
            <person name="Chang J.L."/>
            <person name="Duke S."/>
            <person name="Garber M."/>
            <person name="Gentles A.J."/>
            <person name="Goodstadt L."/>
            <person name="Heger A."/>
            <person name="Jurka J."/>
            <person name="Kamal M."/>
            <person name="Mauceli E."/>
            <person name="Searle S.M."/>
            <person name="Sharpe T."/>
            <person name="Baker M.L."/>
            <person name="Batzer M.A."/>
            <person name="Benos P.V."/>
            <person name="Belov K."/>
            <person name="Clamp M."/>
            <person name="Cook A."/>
            <person name="Cuff J."/>
            <person name="Das R."/>
            <person name="Davidow L."/>
            <person name="Deakin J.E."/>
            <person name="Fazzari M.J."/>
            <person name="Glass J.L."/>
            <person name="Grabherr M."/>
            <person name="Greally J.M."/>
            <person name="Gu W."/>
            <person name="Hore T.A."/>
            <person name="Huttley G.A."/>
            <person name="Kleber M."/>
            <person name="Jirtle R.L."/>
            <person name="Koina E."/>
            <person name="Lee J.T."/>
            <person name="Mahony S."/>
            <person name="Marra M.A."/>
            <person name="Miller R.D."/>
            <person name="Nicholls R.D."/>
            <person name="Oda M."/>
            <person name="Papenfuss A.T."/>
            <person name="Parra Z.E."/>
            <person name="Pollock D.D."/>
            <person name="Ray D.A."/>
            <person name="Schein J.E."/>
            <person name="Speed T.P."/>
            <person name="Thompson K."/>
            <person name="VandeBerg J.L."/>
            <person name="Wade C.M."/>
            <person name="Walker J.A."/>
            <person name="Waters P.D."/>
            <person name="Webber C."/>
            <person name="Weidman J.R."/>
            <person name="Xie X."/>
            <person name="Zody M.C."/>
            <person name="Baldwin J."/>
            <person name="Abdouelleil A."/>
            <person name="Abdulkadir J."/>
            <person name="Abebe A."/>
            <person name="Abera B."/>
            <person name="Abreu J."/>
            <person name="Acer S.C."/>
            <person name="Aftuck L."/>
            <person name="Alexander A."/>
            <person name="An P."/>
            <person name="Anderson E."/>
            <person name="Anderson S."/>
            <person name="Arachi H."/>
            <person name="Azer M."/>
            <person name="Bachantsang P."/>
            <person name="Barry A."/>
            <person name="Bayul T."/>
            <person name="Berlin A."/>
            <person name="Bessette D."/>
            <person name="Bloom T."/>
            <person name="Bloom T."/>
            <person name="Boguslavskiy L."/>
            <person name="Bonnet C."/>
            <person name="Boukhgalter B."/>
            <person name="Bourzgui I."/>
            <person name="Brown A."/>
            <person name="Cahill P."/>
            <person name="Channer S."/>
            <person name="Cheshatsang Y."/>
            <person name="Chuda L."/>
            <person name="Citroen M."/>
            <person name="Collymore A."/>
            <person name="Cooke P."/>
            <person name="Costello M."/>
            <person name="D'Aco K."/>
            <person name="Daza R."/>
            <person name="De Haan G."/>
            <person name="DeGray S."/>
            <person name="DeMaso C."/>
            <person name="Dhargay N."/>
            <person name="Dooley K."/>
            <person name="Dooley E."/>
            <person name="Doricent M."/>
            <person name="Dorje P."/>
            <person name="Dorjee K."/>
            <person name="Dupes A."/>
            <person name="Elong R."/>
            <person name="Falk J."/>
            <person name="Farina A."/>
            <person name="Faro S."/>
            <person name="Ferguson D."/>
            <person name="Fisher S."/>
            <person name="Foley C.D."/>
            <person name="Franke A."/>
            <person name="Friedrich D."/>
            <person name="Gadbois L."/>
            <person name="Gearin G."/>
            <person name="Gearin C.R."/>
            <person name="Giannoukos G."/>
            <person name="Goode T."/>
            <person name="Graham J."/>
            <person name="Grandbois E."/>
            <person name="Grewal S."/>
            <person name="Gyaltsen K."/>
            <person name="Hafez N."/>
            <person name="Hagos B."/>
            <person name="Hall J."/>
            <person name="Henson C."/>
            <person name="Hollinger A."/>
            <person name="Honan T."/>
            <person name="Huard M.D."/>
            <person name="Hughes L."/>
            <person name="Hurhula B."/>
            <person name="Husby M.E."/>
            <person name="Kamat A."/>
            <person name="Kanga B."/>
            <person name="Kashin S."/>
            <person name="Khazanovich D."/>
            <person name="Kisner P."/>
            <person name="Lance K."/>
            <person name="Lara M."/>
            <person name="Lee W."/>
            <person name="Lennon N."/>
            <person name="Letendre F."/>
            <person name="LeVine R."/>
            <person name="Lipovsky A."/>
            <person name="Liu X."/>
            <person name="Liu J."/>
            <person name="Liu S."/>
            <person name="Lokyitsang T."/>
            <person name="Lokyitsang Y."/>
            <person name="Lubonja R."/>
            <person name="Lui A."/>
            <person name="MacDonald P."/>
            <person name="Magnisalis V."/>
            <person name="Maru K."/>
            <person name="Matthews C."/>
            <person name="McCusker W."/>
            <person name="McDonough S."/>
            <person name="Mehta T."/>
            <person name="Meldrim J."/>
            <person name="Meneus L."/>
            <person name="Mihai O."/>
            <person name="Mihalev A."/>
            <person name="Mihova T."/>
            <person name="Mittelman R."/>
            <person name="Mlenga V."/>
            <person name="Montmayeur A."/>
            <person name="Mulrain L."/>
            <person name="Navidi A."/>
            <person name="Naylor J."/>
            <person name="Negash T."/>
            <person name="Nguyen T."/>
            <person name="Nguyen N."/>
            <person name="Nicol R."/>
            <person name="Norbu C."/>
            <person name="Norbu N."/>
            <person name="Novod N."/>
            <person name="O'Neill B."/>
            <person name="Osman S."/>
            <person name="Markiewicz E."/>
            <person name="Oyono O.L."/>
            <person name="Patti C."/>
            <person name="Phunkhang P."/>
            <person name="Pierre F."/>
            <person name="Priest M."/>
            <person name="Raghuraman S."/>
            <person name="Rege F."/>
            <person name="Reyes R."/>
            <person name="Rise C."/>
            <person name="Rogov P."/>
            <person name="Ross K."/>
            <person name="Ryan E."/>
            <person name="Settipalli S."/>
            <person name="Shea T."/>
            <person name="Sherpa N."/>
            <person name="Shi L."/>
            <person name="Shih D."/>
            <person name="Sparrow T."/>
            <person name="Spaulding J."/>
            <person name="Stalker J."/>
            <person name="Stange-Thomann N."/>
            <person name="Stavropoulos S."/>
            <person name="Stone C."/>
            <person name="Strader C."/>
            <person name="Tesfaye S."/>
            <person name="Thomson T."/>
            <person name="Thoulutsang Y."/>
            <person name="Thoulutsang D."/>
            <person name="Topham K."/>
            <person name="Topping I."/>
            <person name="Tsamla T."/>
            <person name="Vassiliev H."/>
            <person name="Vo A."/>
            <person name="Wangchuk T."/>
            <person name="Wangdi T."/>
            <person name="Weiand M."/>
            <person name="Wilkinson J."/>
            <person name="Wilson A."/>
            <person name="Yadav S."/>
            <person name="Young G."/>
            <person name="Yu Q."/>
            <person name="Zembek L."/>
            <person name="Zhong D."/>
            <person name="Zimmer A."/>
            <person name="Zwirko Z."/>
            <person name="Jaffe D.B."/>
            <person name="Alvarez P."/>
            <person name="Brockman W."/>
            <person name="Butler J."/>
            <person name="Chin C."/>
            <person name="Gnerre S."/>
            <person name="MacCallum I."/>
            <person name="Graves J.A."/>
            <person name="Ponting C.P."/>
            <person name="Breen M."/>
            <person name="Samollow P.B."/>
            <person name="Lander E.S."/>
            <person name="Lindblad-Toh K."/>
        </authorList>
    </citation>
    <scope>NUCLEOTIDE SEQUENCE [LARGE SCALE GENOMIC DNA]</scope>
</reference>
<keyword evidence="3 6" id="KW-0687">Ribonucleoprotein</keyword>
<dbReference type="PANTHER" id="PTHR12850">
    <property type="entry name" value="40S RIBOSOMAL PROTEIN S25"/>
    <property type="match status" value="1"/>
</dbReference>
<evidence type="ECO:0000256" key="2">
    <source>
        <dbReference type="ARBA" id="ARBA00022980"/>
    </source>
</evidence>
<dbReference type="InterPro" id="IPR004977">
    <property type="entry name" value="Ribosomal_eS25"/>
</dbReference>
<dbReference type="STRING" id="13616.ENSMODP00000060477"/>
<dbReference type="InParanoid" id="A0A5F8HKE7"/>
<protein>
    <recommendedName>
        <fullName evidence="6">40S ribosomal protein S25</fullName>
    </recommendedName>
</protein>
<reference evidence="7" key="2">
    <citation type="submission" date="2025-08" db="UniProtKB">
        <authorList>
            <consortium name="Ensembl"/>
        </authorList>
    </citation>
    <scope>IDENTIFICATION</scope>
</reference>